<dbReference type="InterPro" id="IPR036388">
    <property type="entry name" value="WH-like_DNA-bd_sf"/>
</dbReference>
<organism evidence="2 3">
    <name type="scientific">Nonomuraea soli</name>
    <dbReference type="NCBI Taxonomy" id="1032476"/>
    <lineage>
        <taxon>Bacteria</taxon>
        <taxon>Bacillati</taxon>
        <taxon>Actinomycetota</taxon>
        <taxon>Actinomycetes</taxon>
        <taxon>Streptosporangiales</taxon>
        <taxon>Streptosporangiaceae</taxon>
        <taxon>Nonomuraea</taxon>
    </lineage>
</organism>
<comment type="caution">
    <text evidence="2">The sequence shown here is derived from an EMBL/GenBank/DDBJ whole genome shotgun (WGS) entry which is preliminary data.</text>
</comment>
<dbReference type="PANTHER" id="PTHR33164:SF43">
    <property type="entry name" value="HTH-TYPE TRANSCRIPTIONAL REPRESSOR YETL"/>
    <property type="match status" value="1"/>
</dbReference>
<dbReference type="SMART" id="SM00347">
    <property type="entry name" value="HTH_MARR"/>
    <property type="match status" value="1"/>
</dbReference>
<dbReference type="InterPro" id="IPR039422">
    <property type="entry name" value="MarR/SlyA-like"/>
</dbReference>
<dbReference type="GO" id="GO:0003700">
    <property type="term" value="F:DNA-binding transcription factor activity"/>
    <property type="evidence" value="ECO:0007669"/>
    <property type="project" value="InterPro"/>
</dbReference>
<proteinExistence type="predicted"/>
<dbReference type="SUPFAM" id="SSF46785">
    <property type="entry name" value="Winged helix' DNA-binding domain"/>
    <property type="match status" value="1"/>
</dbReference>
<protein>
    <submittedName>
        <fullName evidence="2">DNA-binding MarR family transcriptional regulator</fullName>
    </submittedName>
</protein>
<dbReference type="GO" id="GO:0006950">
    <property type="term" value="P:response to stress"/>
    <property type="evidence" value="ECO:0007669"/>
    <property type="project" value="TreeGrafter"/>
</dbReference>
<dbReference type="Pfam" id="PF12802">
    <property type="entry name" value="MarR_2"/>
    <property type="match status" value="1"/>
</dbReference>
<dbReference type="PRINTS" id="PR00598">
    <property type="entry name" value="HTHMARR"/>
</dbReference>
<dbReference type="InterPro" id="IPR036390">
    <property type="entry name" value="WH_DNA-bd_sf"/>
</dbReference>
<accession>A0A7W0HNR7</accession>
<evidence type="ECO:0000259" key="1">
    <source>
        <dbReference type="PROSITE" id="PS50995"/>
    </source>
</evidence>
<dbReference type="PROSITE" id="PS50995">
    <property type="entry name" value="HTH_MARR_2"/>
    <property type="match status" value="1"/>
</dbReference>
<reference evidence="2 3" key="1">
    <citation type="submission" date="2020-07" db="EMBL/GenBank/DDBJ databases">
        <title>Genomic Encyclopedia of Type Strains, Phase IV (KMG-IV): sequencing the most valuable type-strain genomes for metagenomic binning, comparative biology and taxonomic classification.</title>
        <authorList>
            <person name="Goeker M."/>
        </authorList>
    </citation>
    <scope>NUCLEOTIDE SEQUENCE [LARGE SCALE GENOMIC DNA]</scope>
    <source>
        <strain evidence="2 3">DSM 45533</strain>
    </source>
</reference>
<feature type="domain" description="HTH marR-type" evidence="1">
    <location>
        <begin position="3"/>
        <end position="134"/>
    </location>
</feature>
<dbReference type="Gene3D" id="1.10.10.10">
    <property type="entry name" value="Winged helix-like DNA-binding domain superfamily/Winged helix DNA-binding domain"/>
    <property type="match status" value="1"/>
</dbReference>
<dbReference type="InterPro" id="IPR000835">
    <property type="entry name" value="HTH_MarR-typ"/>
</dbReference>
<evidence type="ECO:0000313" key="2">
    <source>
        <dbReference type="EMBL" id="MBA2890078.1"/>
    </source>
</evidence>
<keyword evidence="3" id="KW-1185">Reference proteome</keyword>
<dbReference type="RefSeq" id="WP_181608803.1">
    <property type="nucleotide sequence ID" value="NZ_BAABAM010000001.1"/>
</dbReference>
<dbReference type="PANTHER" id="PTHR33164">
    <property type="entry name" value="TRANSCRIPTIONAL REGULATOR, MARR FAMILY"/>
    <property type="match status" value="1"/>
</dbReference>
<keyword evidence="2" id="KW-0238">DNA-binding</keyword>
<dbReference type="GO" id="GO:0003677">
    <property type="term" value="F:DNA binding"/>
    <property type="evidence" value="ECO:0007669"/>
    <property type="project" value="UniProtKB-KW"/>
</dbReference>
<dbReference type="AlphaFoldDB" id="A0A7W0HNR7"/>
<dbReference type="EMBL" id="JACDUR010000001">
    <property type="protein sequence ID" value="MBA2890078.1"/>
    <property type="molecule type" value="Genomic_DNA"/>
</dbReference>
<dbReference type="Proteomes" id="UP000530928">
    <property type="component" value="Unassembled WGS sequence"/>
</dbReference>
<name>A0A7W0HNR7_9ACTN</name>
<gene>
    <name evidence="2" type="ORF">HNR30_001413</name>
</gene>
<evidence type="ECO:0000313" key="3">
    <source>
        <dbReference type="Proteomes" id="UP000530928"/>
    </source>
</evidence>
<sequence>MLGEGVPSLIPQLARELRAQVEASLAPLGLTAQQGAVLMRVALGENAPHQLAVLVGTDTAGMTRLLDRLAAKGLVRRSPHPSDRRAQIVDVTDAGKELLPRVFPAFGQVGERLMAGLSADDQKLATQLLRRMLTNLHRDEGSDA</sequence>